<dbReference type="InterPro" id="IPR005119">
    <property type="entry name" value="LysR_subst-bd"/>
</dbReference>
<reference evidence="6" key="2">
    <citation type="submission" date="2020-09" db="EMBL/GenBank/DDBJ databases">
        <authorList>
            <person name="Sun Q."/>
            <person name="Zhou Y."/>
        </authorList>
    </citation>
    <scope>NUCLEOTIDE SEQUENCE</scope>
    <source>
        <strain evidence="6">CGMCC 1.15367</strain>
    </source>
</reference>
<dbReference type="EMBL" id="BMIQ01000003">
    <property type="protein sequence ID" value="GGE02325.1"/>
    <property type="molecule type" value="Genomic_DNA"/>
</dbReference>
<evidence type="ECO:0000313" key="7">
    <source>
        <dbReference type="Proteomes" id="UP000644699"/>
    </source>
</evidence>
<dbReference type="SUPFAM" id="SSF53850">
    <property type="entry name" value="Periplasmic binding protein-like II"/>
    <property type="match status" value="1"/>
</dbReference>
<dbReference type="RefSeq" id="WP_188908318.1">
    <property type="nucleotide sequence ID" value="NZ_BMIQ01000003.1"/>
</dbReference>
<dbReference type="GO" id="GO:0043565">
    <property type="term" value="F:sequence-specific DNA binding"/>
    <property type="evidence" value="ECO:0007669"/>
    <property type="project" value="TreeGrafter"/>
</dbReference>
<dbReference type="PRINTS" id="PR00039">
    <property type="entry name" value="HTHLYSR"/>
</dbReference>
<dbReference type="InterPro" id="IPR036390">
    <property type="entry name" value="WH_DNA-bd_sf"/>
</dbReference>
<keyword evidence="2" id="KW-0805">Transcription regulation</keyword>
<dbReference type="GO" id="GO:0006351">
    <property type="term" value="P:DNA-templated transcription"/>
    <property type="evidence" value="ECO:0007669"/>
    <property type="project" value="TreeGrafter"/>
</dbReference>
<dbReference type="InterPro" id="IPR000847">
    <property type="entry name" value="LysR_HTH_N"/>
</dbReference>
<gene>
    <name evidence="6" type="ORF">GCM10011390_21480</name>
</gene>
<dbReference type="Gene3D" id="1.10.10.10">
    <property type="entry name" value="Winged helix-like DNA-binding domain superfamily/Winged helix DNA-binding domain"/>
    <property type="match status" value="1"/>
</dbReference>
<dbReference type="InterPro" id="IPR058163">
    <property type="entry name" value="LysR-type_TF_proteobact-type"/>
</dbReference>
<dbReference type="FunFam" id="1.10.10.10:FF:000001">
    <property type="entry name" value="LysR family transcriptional regulator"/>
    <property type="match status" value="1"/>
</dbReference>
<feature type="domain" description="HTH lysR-type" evidence="5">
    <location>
        <begin position="1"/>
        <end position="59"/>
    </location>
</feature>
<keyword evidence="4" id="KW-0804">Transcription</keyword>
<sequence length="300" mass="32136">MDRFETLRVFVRVVESGSFSKAARDLGIGQPTVSKTVAALEARLGVQLLTRTSRMLKMTPAGQDYFESARHVLDALAAAEERATSGQVTASGLVRVASSPAFARMFVVPRLAEFRTRNPGVSIELDVAGGQVDLVGRGVDVAIRIGRLADSSLTARRIGTMRMMTVASAGYLRERGVPDAPADLFGHDTIGYVFHGETMGWGFKTAEGELTVDPSGFFRTNDAEHLRGAVLAGLGIAHSGSWLFSDALATGDAVRILAEYAPDPFPIHAVTASGRRMPARVRLFVDFLAEVCASVAELRP</sequence>
<comment type="similarity">
    <text evidence="1">Belongs to the LysR transcriptional regulatory family.</text>
</comment>
<dbReference type="Pfam" id="PF00126">
    <property type="entry name" value="HTH_1"/>
    <property type="match status" value="1"/>
</dbReference>
<dbReference type="SUPFAM" id="SSF46785">
    <property type="entry name" value="Winged helix' DNA-binding domain"/>
    <property type="match status" value="1"/>
</dbReference>
<keyword evidence="3" id="KW-0238">DNA-binding</keyword>
<dbReference type="PANTHER" id="PTHR30537">
    <property type="entry name" value="HTH-TYPE TRANSCRIPTIONAL REGULATOR"/>
    <property type="match status" value="1"/>
</dbReference>
<protein>
    <submittedName>
        <fullName evidence="6">LysR family transcriptional regulator</fullName>
    </submittedName>
</protein>
<evidence type="ECO:0000256" key="1">
    <source>
        <dbReference type="ARBA" id="ARBA00009437"/>
    </source>
</evidence>
<dbReference type="PROSITE" id="PS50931">
    <property type="entry name" value="HTH_LYSR"/>
    <property type="match status" value="1"/>
</dbReference>
<comment type="caution">
    <text evidence="6">The sequence shown here is derived from an EMBL/GenBank/DDBJ whole genome shotgun (WGS) entry which is preliminary data.</text>
</comment>
<evidence type="ECO:0000256" key="3">
    <source>
        <dbReference type="ARBA" id="ARBA00023125"/>
    </source>
</evidence>
<dbReference type="Gene3D" id="3.40.190.290">
    <property type="match status" value="1"/>
</dbReference>
<dbReference type="AlphaFoldDB" id="A0A916ZKF6"/>
<dbReference type="Proteomes" id="UP000644699">
    <property type="component" value="Unassembled WGS sequence"/>
</dbReference>
<evidence type="ECO:0000313" key="6">
    <source>
        <dbReference type="EMBL" id="GGE02325.1"/>
    </source>
</evidence>
<dbReference type="Pfam" id="PF03466">
    <property type="entry name" value="LysR_substrate"/>
    <property type="match status" value="1"/>
</dbReference>
<dbReference type="InterPro" id="IPR036388">
    <property type="entry name" value="WH-like_DNA-bd_sf"/>
</dbReference>
<name>A0A916ZKF6_9HYPH</name>
<reference evidence="6" key="1">
    <citation type="journal article" date="2014" name="Int. J. Syst. Evol. Microbiol.">
        <title>Complete genome sequence of Corynebacterium casei LMG S-19264T (=DSM 44701T), isolated from a smear-ripened cheese.</title>
        <authorList>
            <consortium name="US DOE Joint Genome Institute (JGI-PGF)"/>
            <person name="Walter F."/>
            <person name="Albersmeier A."/>
            <person name="Kalinowski J."/>
            <person name="Ruckert C."/>
        </authorList>
    </citation>
    <scope>NUCLEOTIDE SEQUENCE</scope>
    <source>
        <strain evidence="6">CGMCC 1.15367</strain>
    </source>
</reference>
<proteinExistence type="inferred from homology"/>
<evidence type="ECO:0000256" key="4">
    <source>
        <dbReference type="ARBA" id="ARBA00023163"/>
    </source>
</evidence>
<organism evidence="6 7">
    <name type="scientific">Aureimonas endophytica</name>
    <dbReference type="NCBI Taxonomy" id="2027858"/>
    <lineage>
        <taxon>Bacteria</taxon>
        <taxon>Pseudomonadati</taxon>
        <taxon>Pseudomonadota</taxon>
        <taxon>Alphaproteobacteria</taxon>
        <taxon>Hyphomicrobiales</taxon>
        <taxon>Aurantimonadaceae</taxon>
        <taxon>Aureimonas</taxon>
    </lineage>
</organism>
<dbReference type="GO" id="GO:0003700">
    <property type="term" value="F:DNA-binding transcription factor activity"/>
    <property type="evidence" value="ECO:0007669"/>
    <property type="project" value="InterPro"/>
</dbReference>
<accession>A0A916ZKF6</accession>
<evidence type="ECO:0000259" key="5">
    <source>
        <dbReference type="PROSITE" id="PS50931"/>
    </source>
</evidence>
<dbReference type="PANTHER" id="PTHR30537:SF5">
    <property type="entry name" value="HTH-TYPE TRANSCRIPTIONAL ACTIVATOR TTDR-RELATED"/>
    <property type="match status" value="1"/>
</dbReference>
<evidence type="ECO:0000256" key="2">
    <source>
        <dbReference type="ARBA" id="ARBA00023015"/>
    </source>
</evidence>
<dbReference type="CDD" id="cd08422">
    <property type="entry name" value="PBP2_CrgA_like"/>
    <property type="match status" value="1"/>
</dbReference>
<keyword evidence="7" id="KW-1185">Reference proteome</keyword>